<dbReference type="GeneID" id="8295497"/>
<feature type="region of interest" description="Disordered" evidence="1">
    <location>
        <begin position="1"/>
        <end position="57"/>
    </location>
</feature>
<accession>C5DF64</accession>
<evidence type="ECO:0000313" key="3">
    <source>
        <dbReference type="Proteomes" id="UP000002036"/>
    </source>
</evidence>
<evidence type="ECO:0000256" key="1">
    <source>
        <dbReference type="SAM" id="MobiDB-lite"/>
    </source>
</evidence>
<name>C5DF64_LACTC</name>
<dbReference type="HOGENOM" id="CLU_1970939_0_0_1"/>
<gene>
    <name evidence="2" type="ordered locus">KLTH0D12562g</name>
</gene>
<dbReference type="EMBL" id="CU928168">
    <property type="protein sequence ID" value="CAR22819.1"/>
    <property type="molecule type" value="Genomic_DNA"/>
</dbReference>
<dbReference type="RefSeq" id="XP_002553257.1">
    <property type="nucleotide sequence ID" value="XM_002553211.1"/>
</dbReference>
<keyword evidence="3" id="KW-1185">Reference proteome</keyword>
<reference evidence="2 3" key="1">
    <citation type="journal article" date="2009" name="Genome Res.">
        <title>Comparative genomics of protoploid Saccharomycetaceae.</title>
        <authorList>
            <consortium name="The Genolevures Consortium"/>
            <person name="Souciet J.-L."/>
            <person name="Dujon B."/>
            <person name="Gaillardin C."/>
            <person name="Johnston M."/>
            <person name="Baret P.V."/>
            <person name="Cliften P."/>
            <person name="Sherman D.J."/>
            <person name="Weissenbach J."/>
            <person name="Westhof E."/>
            <person name="Wincker P."/>
            <person name="Jubin C."/>
            <person name="Poulain J."/>
            <person name="Barbe V."/>
            <person name="Segurens B."/>
            <person name="Artiguenave F."/>
            <person name="Anthouard V."/>
            <person name="Vacherie B."/>
            <person name="Val M.-E."/>
            <person name="Fulton R.S."/>
            <person name="Minx P."/>
            <person name="Wilson R."/>
            <person name="Durrens P."/>
            <person name="Jean G."/>
            <person name="Marck C."/>
            <person name="Martin T."/>
            <person name="Nikolski M."/>
            <person name="Rolland T."/>
            <person name="Seret M.-L."/>
            <person name="Casaregola S."/>
            <person name="Despons L."/>
            <person name="Fairhead C."/>
            <person name="Fischer G."/>
            <person name="Lafontaine I."/>
            <person name="Leh V."/>
            <person name="Lemaire M."/>
            <person name="de Montigny J."/>
            <person name="Neuveglise C."/>
            <person name="Thierry A."/>
            <person name="Blanc-Lenfle I."/>
            <person name="Bleykasten C."/>
            <person name="Diffels J."/>
            <person name="Fritsch E."/>
            <person name="Frangeul L."/>
            <person name="Goeffon A."/>
            <person name="Jauniaux N."/>
            <person name="Kachouri-Lafond R."/>
            <person name="Payen C."/>
            <person name="Potier S."/>
            <person name="Pribylova L."/>
            <person name="Ozanne C."/>
            <person name="Richard G.-F."/>
            <person name="Sacerdot C."/>
            <person name="Straub M.-L."/>
            <person name="Talla E."/>
        </authorList>
    </citation>
    <scope>NUCLEOTIDE SEQUENCE [LARGE SCALE GENOMIC DNA]</scope>
    <source>
        <strain evidence="3">ATCC 56472 / CBS 6340 / NRRL Y-8284</strain>
    </source>
</reference>
<proteinExistence type="predicted"/>
<dbReference type="KEGG" id="lth:KLTH0D12562g"/>
<sequence>MTQTHAKTHDADLLHRIPYPPSTIAPARKATRATRTQLNEPRATRRAPPAAKRPPHQSVSIAASPIASCQSAHFSKCRKWPATRLRLCFPEPLESEAPDLTATSISVIHQELPTFIGTQPGAHSSAL</sequence>
<dbReference type="AlphaFoldDB" id="C5DF64"/>
<protein>
    <submittedName>
        <fullName evidence="2">KLTH0D12562p</fullName>
    </submittedName>
</protein>
<evidence type="ECO:0000313" key="2">
    <source>
        <dbReference type="EMBL" id="CAR22819.1"/>
    </source>
</evidence>
<dbReference type="Proteomes" id="UP000002036">
    <property type="component" value="Chromosome D"/>
</dbReference>
<organism evidence="2 3">
    <name type="scientific">Lachancea thermotolerans (strain ATCC 56472 / CBS 6340 / NRRL Y-8284)</name>
    <name type="common">Yeast</name>
    <name type="synonym">Kluyveromyces thermotolerans</name>
    <dbReference type="NCBI Taxonomy" id="559295"/>
    <lineage>
        <taxon>Eukaryota</taxon>
        <taxon>Fungi</taxon>
        <taxon>Dikarya</taxon>
        <taxon>Ascomycota</taxon>
        <taxon>Saccharomycotina</taxon>
        <taxon>Saccharomycetes</taxon>
        <taxon>Saccharomycetales</taxon>
        <taxon>Saccharomycetaceae</taxon>
        <taxon>Lachancea</taxon>
    </lineage>
</organism>
<dbReference type="InParanoid" id="C5DF64"/>